<evidence type="ECO:0000313" key="1">
    <source>
        <dbReference type="EMBL" id="TFK69279.1"/>
    </source>
</evidence>
<name>A0ACD3AUC4_9AGAR</name>
<sequence length="585" mass="66569">MTPAPLTSLVLLGLSTSALGAPFSSSPIATPPRTGPLIEVDVDLWNLSARPSVDSTSHLVFDTVASLLQHWPNTRYRNGHNIVPGIIPVGTLLYRGQSGQEISDQPDWIAMDPEHSRPFCANFETFGCWHLSFVAVRPLKMLYFDGSSAAKMQGGPMDTQDYVTWNATRPEWINIASEKMRIVELCNWGKRYQLDGFYRMEMDFEIMLCNFTSGIQLVSSVQLNTEFTEPKEILHGIPRPSDRGSLRDNYQVLQAGSWHNFYPGEGRIKLDLTRLISFYDTDLFPSLVPVRSGVDRLQHHISGISDKDVQVFRARLDEVLRDFENTPGIQLDSTSGIDWRTLYQVIVDRYADRLEMLRYILNSTDPTAENYSKNHTQTVNKAMFRLHLMLTAYEDRTAHPPTMDSGVDKDLSWASPVYQYCATTHTSALYPFKSLFTKSEHLLLSALEGTNREICRVIVRLWAEGIEAGVPPVLPLRPIGRGYDDGPDVDWLPMLKHWKNEVEGLMSWLGWSIWLKCRPTCGMEETCYLPTWPWFKSNPLSISEAPLLGDFGAAGDDNDPDPDNEEWRNPLPRCIRRLEPFDWNF</sequence>
<protein>
    <submittedName>
        <fullName evidence="1">Uncharacterized protein</fullName>
    </submittedName>
</protein>
<gene>
    <name evidence="1" type="ORF">BDN72DRAFT_617836</name>
</gene>
<reference evidence="1 2" key="1">
    <citation type="journal article" date="2019" name="Nat. Ecol. Evol.">
        <title>Megaphylogeny resolves global patterns of mushroom evolution.</title>
        <authorList>
            <person name="Varga T."/>
            <person name="Krizsan K."/>
            <person name="Foldi C."/>
            <person name="Dima B."/>
            <person name="Sanchez-Garcia M."/>
            <person name="Sanchez-Ramirez S."/>
            <person name="Szollosi G.J."/>
            <person name="Szarkandi J.G."/>
            <person name="Papp V."/>
            <person name="Albert L."/>
            <person name="Andreopoulos W."/>
            <person name="Angelini C."/>
            <person name="Antonin V."/>
            <person name="Barry K.W."/>
            <person name="Bougher N.L."/>
            <person name="Buchanan P."/>
            <person name="Buyck B."/>
            <person name="Bense V."/>
            <person name="Catcheside P."/>
            <person name="Chovatia M."/>
            <person name="Cooper J."/>
            <person name="Damon W."/>
            <person name="Desjardin D."/>
            <person name="Finy P."/>
            <person name="Geml J."/>
            <person name="Haridas S."/>
            <person name="Hughes K."/>
            <person name="Justo A."/>
            <person name="Karasinski D."/>
            <person name="Kautmanova I."/>
            <person name="Kiss B."/>
            <person name="Kocsube S."/>
            <person name="Kotiranta H."/>
            <person name="LaButti K.M."/>
            <person name="Lechner B.E."/>
            <person name="Liimatainen K."/>
            <person name="Lipzen A."/>
            <person name="Lukacs Z."/>
            <person name="Mihaltcheva S."/>
            <person name="Morgado L.N."/>
            <person name="Niskanen T."/>
            <person name="Noordeloos M.E."/>
            <person name="Ohm R.A."/>
            <person name="Ortiz-Santana B."/>
            <person name="Ovrebo C."/>
            <person name="Racz N."/>
            <person name="Riley R."/>
            <person name="Savchenko A."/>
            <person name="Shiryaev A."/>
            <person name="Soop K."/>
            <person name="Spirin V."/>
            <person name="Szebenyi C."/>
            <person name="Tomsovsky M."/>
            <person name="Tulloss R.E."/>
            <person name="Uehling J."/>
            <person name="Grigoriev I.V."/>
            <person name="Vagvolgyi C."/>
            <person name="Papp T."/>
            <person name="Martin F.M."/>
            <person name="Miettinen O."/>
            <person name="Hibbett D.S."/>
            <person name="Nagy L.G."/>
        </authorList>
    </citation>
    <scope>NUCLEOTIDE SEQUENCE [LARGE SCALE GENOMIC DNA]</scope>
    <source>
        <strain evidence="1 2">NL-1719</strain>
    </source>
</reference>
<dbReference type="EMBL" id="ML208333">
    <property type="protein sequence ID" value="TFK69279.1"/>
    <property type="molecule type" value="Genomic_DNA"/>
</dbReference>
<organism evidence="1 2">
    <name type="scientific">Pluteus cervinus</name>
    <dbReference type="NCBI Taxonomy" id="181527"/>
    <lineage>
        <taxon>Eukaryota</taxon>
        <taxon>Fungi</taxon>
        <taxon>Dikarya</taxon>
        <taxon>Basidiomycota</taxon>
        <taxon>Agaricomycotina</taxon>
        <taxon>Agaricomycetes</taxon>
        <taxon>Agaricomycetidae</taxon>
        <taxon>Agaricales</taxon>
        <taxon>Pluteineae</taxon>
        <taxon>Pluteaceae</taxon>
        <taxon>Pluteus</taxon>
    </lineage>
</organism>
<evidence type="ECO:0000313" key="2">
    <source>
        <dbReference type="Proteomes" id="UP000308600"/>
    </source>
</evidence>
<proteinExistence type="predicted"/>
<keyword evidence="2" id="KW-1185">Reference proteome</keyword>
<accession>A0ACD3AUC4</accession>
<dbReference type="Proteomes" id="UP000308600">
    <property type="component" value="Unassembled WGS sequence"/>
</dbReference>